<evidence type="ECO:0000259" key="5">
    <source>
        <dbReference type="Pfam" id="PF22692"/>
    </source>
</evidence>
<name>A8MJU9_ALKOO</name>
<dbReference type="GO" id="GO:0009425">
    <property type="term" value="C:bacterial-type flagellum basal body"/>
    <property type="evidence" value="ECO:0007669"/>
    <property type="project" value="UniProtKB-SubCell"/>
</dbReference>
<evidence type="ECO:0000313" key="6">
    <source>
        <dbReference type="EMBL" id="ABW20081.1"/>
    </source>
</evidence>
<dbReference type="Pfam" id="PF00460">
    <property type="entry name" value="Flg_bb_rod"/>
    <property type="match status" value="1"/>
</dbReference>
<dbReference type="Pfam" id="PF22692">
    <property type="entry name" value="LlgE_F_G_D1"/>
    <property type="match status" value="1"/>
</dbReference>
<keyword evidence="6" id="KW-0282">Flagellum</keyword>
<comment type="subcellular location">
    <subcellularLocation>
        <location evidence="2">Bacterial flagellum basal body</location>
    </subcellularLocation>
</comment>
<evidence type="ECO:0000256" key="1">
    <source>
        <dbReference type="ARBA" id="ARBA00009677"/>
    </source>
</evidence>
<dbReference type="KEGG" id="aoe:Clos_2550"/>
<dbReference type="HOGENOM" id="CLU_013687_0_0_9"/>
<dbReference type="Proteomes" id="UP000000269">
    <property type="component" value="Chromosome"/>
</dbReference>
<gene>
    <name evidence="6" type="ordered locus">Clos_2550</name>
</gene>
<dbReference type="InterPro" id="IPR020013">
    <property type="entry name" value="Flagellar_FlgE/F/G"/>
</dbReference>
<evidence type="ECO:0000256" key="2">
    <source>
        <dbReference type="RuleBase" id="RU362116"/>
    </source>
</evidence>
<feature type="domain" description="Flagellar basal body rod protein N-terminal" evidence="3">
    <location>
        <begin position="5"/>
        <end position="35"/>
    </location>
</feature>
<dbReference type="SUPFAM" id="SSF117143">
    <property type="entry name" value="Flagellar hook protein flgE"/>
    <property type="match status" value="2"/>
</dbReference>
<dbReference type="RefSeq" id="WP_012160388.1">
    <property type="nucleotide sequence ID" value="NC_009922.1"/>
</dbReference>
<dbReference type="AlphaFoldDB" id="A8MJU9"/>
<proteinExistence type="inferred from homology"/>
<dbReference type="InterPro" id="IPR001444">
    <property type="entry name" value="Flag_bb_rod_N"/>
</dbReference>
<feature type="domain" description="Flagellar hook protein FlgE/F/G-like D1" evidence="5">
    <location>
        <begin position="200"/>
        <end position="262"/>
    </location>
</feature>
<dbReference type="EMBL" id="CP000853">
    <property type="protein sequence ID" value="ABW20081.1"/>
    <property type="molecule type" value="Genomic_DNA"/>
</dbReference>
<keyword evidence="6" id="KW-0966">Cell projection</keyword>
<organism evidence="6 7">
    <name type="scientific">Alkaliphilus oremlandii (strain OhILAs)</name>
    <name type="common">Clostridium oremlandii (strain OhILAs)</name>
    <dbReference type="NCBI Taxonomy" id="350688"/>
    <lineage>
        <taxon>Bacteria</taxon>
        <taxon>Bacillati</taxon>
        <taxon>Bacillota</taxon>
        <taxon>Clostridia</taxon>
        <taxon>Peptostreptococcales</taxon>
        <taxon>Natronincolaceae</taxon>
        <taxon>Alkaliphilus</taxon>
    </lineage>
</organism>
<keyword evidence="7" id="KW-1185">Reference proteome</keyword>
<dbReference type="GO" id="GO:0071978">
    <property type="term" value="P:bacterial-type flagellum-dependent swarming motility"/>
    <property type="evidence" value="ECO:0007669"/>
    <property type="project" value="TreeGrafter"/>
</dbReference>
<feature type="domain" description="Flagellar basal-body/hook protein C-terminal" evidence="4">
    <location>
        <begin position="309"/>
        <end position="352"/>
    </location>
</feature>
<accession>A8MJU9</accession>
<sequence length="357" mass="39317">MFRGLYTAVSSMQTNQRMLDITSNNMANVNTTGFKKDVLVAETFPEVLIKKINGEIPNQTIKLNGNLDIDRDGEGYILSTERGFFTVEGPMGKSYSRDLKFTVDEDGYLRTYGRTSGGEIDWTEGNFVLSGQGTRIRVDNNNVQIDQRGRITAGGGAMDLIHRPAQDVIGTINGGKRFERTHVNFLQGTLEETGSPLNFAIDGTGFFRVQTPEGPMYTRNGSFSLGPNGNLVTAEGYLLLGQNGPINVGNQEFQVKENGQVIVAGQLVNQISMTDISNLNSLDKFGQSYYIVREGLEVEETPFTGEVLQGFLEGSNISTIDEMVKMISTMRSYEASSKMVKAYDEMLQKAVNDIGKL</sequence>
<dbReference type="InterPro" id="IPR010930">
    <property type="entry name" value="Flg_bb/hook_C_dom"/>
</dbReference>
<keyword evidence="6" id="KW-0969">Cilium</keyword>
<dbReference type="Pfam" id="PF06429">
    <property type="entry name" value="Flg_bbr_C"/>
    <property type="match status" value="1"/>
</dbReference>
<reference evidence="7" key="1">
    <citation type="submission" date="2007-10" db="EMBL/GenBank/DDBJ databases">
        <title>Complete genome of Alkaliphilus oremlandii OhILAs.</title>
        <authorList>
            <person name="Copeland A."/>
            <person name="Lucas S."/>
            <person name="Lapidus A."/>
            <person name="Barry K."/>
            <person name="Detter J.C."/>
            <person name="Glavina del Rio T."/>
            <person name="Hammon N."/>
            <person name="Israni S."/>
            <person name="Dalin E."/>
            <person name="Tice H."/>
            <person name="Pitluck S."/>
            <person name="Chain P."/>
            <person name="Malfatti S."/>
            <person name="Shin M."/>
            <person name="Vergez L."/>
            <person name="Schmutz J."/>
            <person name="Larimer F."/>
            <person name="Land M."/>
            <person name="Hauser L."/>
            <person name="Kyrpides N."/>
            <person name="Mikhailova N."/>
            <person name="Stolz J.F."/>
            <person name="Dawson A."/>
            <person name="Fisher E."/>
            <person name="Crable B."/>
            <person name="Perera E."/>
            <person name="Lisak J."/>
            <person name="Ranganathan M."/>
            <person name="Basu P."/>
            <person name="Richardson P."/>
        </authorList>
    </citation>
    <scope>NUCLEOTIDE SEQUENCE [LARGE SCALE GENOMIC DNA]</scope>
    <source>
        <strain evidence="7">OhILAs</strain>
    </source>
</reference>
<comment type="similarity">
    <text evidence="1 2">Belongs to the flagella basal body rod proteins family.</text>
</comment>
<dbReference type="PANTHER" id="PTHR30435">
    <property type="entry name" value="FLAGELLAR PROTEIN"/>
    <property type="match status" value="1"/>
</dbReference>
<dbReference type="OrthoDB" id="9800375at2"/>
<dbReference type="eggNOG" id="COG4786">
    <property type="taxonomic scope" value="Bacteria"/>
</dbReference>
<dbReference type="NCBIfam" id="TIGR03506">
    <property type="entry name" value="FlgEFG_subfam"/>
    <property type="match status" value="1"/>
</dbReference>
<evidence type="ECO:0000259" key="3">
    <source>
        <dbReference type="Pfam" id="PF00460"/>
    </source>
</evidence>
<protein>
    <submittedName>
        <fullName evidence="6">Flagellar basal body rod protein</fullName>
    </submittedName>
</protein>
<dbReference type="InterPro" id="IPR053967">
    <property type="entry name" value="LlgE_F_G-like_D1"/>
</dbReference>
<evidence type="ECO:0000259" key="4">
    <source>
        <dbReference type="Pfam" id="PF06429"/>
    </source>
</evidence>
<dbReference type="InterPro" id="IPR037925">
    <property type="entry name" value="FlgE/F/G-like"/>
</dbReference>
<keyword evidence="2" id="KW-0975">Bacterial flagellum</keyword>
<dbReference type="STRING" id="350688.Clos_2550"/>
<evidence type="ECO:0000313" key="7">
    <source>
        <dbReference type="Proteomes" id="UP000000269"/>
    </source>
</evidence>
<dbReference type="PANTHER" id="PTHR30435:SF19">
    <property type="entry name" value="FLAGELLAR BASAL-BODY ROD PROTEIN FLGG"/>
    <property type="match status" value="1"/>
</dbReference>